<dbReference type="SMART" id="SM00741">
    <property type="entry name" value="SapB"/>
    <property type="match status" value="1"/>
</dbReference>
<dbReference type="RefSeq" id="XP_004254833.1">
    <property type="nucleotide sequence ID" value="XM_004254785.1"/>
</dbReference>
<dbReference type="OrthoDB" id="29337at2759"/>
<feature type="domain" description="Saposin B-type" evidence="3">
    <location>
        <begin position="31"/>
        <end position="107"/>
    </location>
</feature>
<protein>
    <submittedName>
        <fullName evidence="4">Pore-forming peptide ameobapore C, putative</fullName>
    </submittedName>
</protein>
<dbReference type="VEuPathDB" id="AmoebaDB:EIN_221950"/>
<dbReference type="InterPro" id="IPR008139">
    <property type="entry name" value="SaposinB_dom"/>
</dbReference>
<keyword evidence="1" id="KW-1015">Disulfide bond</keyword>
<gene>
    <name evidence="4" type="ORF">EIN_221950</name>
</gene>
<dbReference type="SUPFAM" id="SSF47862">
    <property type="entry name" value="Saposin"/>
    <property type="match status" value="1"/>
</dbReference>
<feature type="chain" id="PRO_5001980122" evidence="2">
    <location>
        <begin position="17"/>
        <end position="107"/>
    </location>
</feature>
<keyword evidence="5" id="KW-1185">Reference proteome</keyword>
<dbReference type="InterPro" id="IPR011001">
    <property type="entry name" value="Saposin-like"/>
</dbReference>
<proteinExistence type="predicted"/>
<dbReference type="GeneID" id="14887119"/>
<reference evidence="4 5" key="1">
    <citation type="submission" date="2012-10" db="EMBL/GenBank/DDBJ databases">
        <authorList>
            <person name="Zafar N."/>
            <person name="Inman J."/>
            <person name="Hall N."/>
            <person name="Lorenzi H."/>
            <person name="Caler E."/>
        </authorList>
    </citation>
    <scope>NUCLEOTIDE SEQUENCE [LARGE SCALE GENOMIC DNA]</scope>
    <source>
        <strain evidence="4 5">IP1</strain>
    </source>
</reference>
<organism evidence="4 5">
    <name type="scientific">Entamoeba invadens IP1</name>
    <dbReference type="NCBI Taxonomy" id="370355"/>
    <lineage>
        <taxon>Eukaryota</taxon>
        <taxon>Amoebozoa</taxon>
        <taxon>Evosea</taxon>
        <taxon>Archamoebae</taxon>
        <taxon>Mastigamoebida</taxon>
        <taxon>Entamoebidae</taxon>
        <taxon>Entamoeba</taxon>
    </lineage>
</organism>
<dbReference type="AlphaFoldDB" id="A0A0A1U1Z5"/>
<keyword evidence="2" id="KW-0732">Signal</keyword>
<evidence type="ECO:0000313" key="4">
    <source>
        <dbReference type="EMBL" id="ELP88062.1"/>
    </source>
</evidence>
<dbReference type="PROSITE" id="PS50015">
    <property type="entry name" value="SAP_B"/>
    <property type="match status" value="1"/>
</dbReference>
<dbReference type="EMBL" id="KB206756">
    <property type="protein sequence ID" value="ELP88062.1"/>
    <property type="molecule type" value="Genomic_DNA"/>
</dbReference>
<dbReference type="Proteomes" id="UP000014680">
    <property type="component" value="Unassembled WGS sequence"/>
</dbReference>
<evidence type="ECO:0000259" key="3">
    <source>
        <dbReference type="PROSITE" id="PS50015"/>
    </source>
</evidence>
<accession>A0A0A1U1Z5</accession>
<feature type="signal peptide" evidence="2">
    <location>
        <begin position="1"/>
        <end position="16"/>
    </location>
</feature>
<evidence type="ECO:0000256" key="2">
    <source>
        <dbReference type="SAM" id="SignalP"/>
    </source>
</evidence>
<dbReference type="KEGG" id="eiv:EIN_221950"/>
<sequence>MKAFLLLFIVISLSYAEEVTKSTEKNGDLGIPIVCGICKSVVSHLEELLLGGAYDKASEYIQTLCAKADGVIEKICTKIFDYGLDDFLQLILQKAGARIVCTLVLLC</sequence>
<name>A0A0A1U1Z5_ENTIV</name>
<evidence type="ECO:0000313" key="5">
    <source>
        <dbReference type="Proteomes" id="UP000014680"/>
    </source>
</evidence>
<evidence type="ECO:0000256" key="1">
    <source>
        <dbReference type="ARBA" id="ARBA00023157"/>
    </source>
</evidence>
<dbReference type="Gene3D" id="1.10.225.10">
    <property type="entry name" value="Saposin-like"/>
    <property type="match status" value="1"/>
</dbReference>
<dbReference type="OMA" id="ICLGSQE"/>